<dbReference type="InterPro" id="IPR051106">
    <property type="entry name" value="RNA-bind/splicing_reg"/>
</dbReference>
<dbReference type="Gene3D" id="3.30.70.330">
    <property type="match status" value="1"/>
</dbReference>
<dbReference type="PROSITE" id="PS50102">
    <property type="entry name" value="RRM"/>
    <property type="match status" value="1"/>
</dbReference>
<dbReference type="InterPro" id="IPR035979">
    <property type="entry name" value="RBD_domain_sf"/>
</dbReference>
<accession>A0ABU6U3T9</accession>
<dbReference type="SMART" id="SM00360">
    <property type="entry name" value="RRM"/>
    <property type="match status" value="1"/>
</dbReference>
<feature type="domain" description="RRM" evidence="8">
    <location>
        <begin position="36"/>
        <end position="116"/>
    </location>
</feature>
<evidence type="ECO:0000313" key="10">
    <source>
        <dbReference type="Proteomes" id="UP001341840"/>
    </source>
</evidence>
<keyword evidence="5" id="KW-0539">Nucleus</keyword>
<keyword evidence="4" id="KW-0508">mRNA splicing</keyword>
<sequence length="653" mass="74620">MERKGVSWVPISERGKHGEVSGHAGRRNKEESGGEFVSSVRRNIFWVSTTKRELYKEFGKCGFVKDIFISRKKRRNTEGTFAFVRYCEDSWMIRAINRLNGVLWNGRKLFVSESRYTWGGRVQRQPLLKNQHKEMKKGRTQKWIPVKQKQTDESDNRGHNKESGSDRRKEIQGIWAEDQTERMQRSLLGVCVKPIEFRKVMNRLLEEWNGSGSVESRDIGPYRCLITFPSVADRDATMKDDLLLSMFDEVRLLWDFTLTLSRRVWVEIFGLSINLWCEPNIRRIVELWGKVVMMDDRTEEAKTFSTARVLINSFHWEMINEWITIKIDDRAFKVFAKEVGPEVYSVESHPDRGEVISETIDDVNEKATSDVSSRGIDTSPAVAERSNLNLLAVNDPLTDVLINEKLNYVHQLKMEREICGDVIMESVVSVKEIESCVPHQMQNSHMDFLGYDPAWYEAQLVFGCYAWDTKRIDYVGPNNNSHEEQFYTDESCPFPPGFGPCSRLAHVHKKVIRAQQNSSPCKRDRRSSGVSGDLHINLFQVASIGEGSAVGDGDTESDETRYLINKQAFVGLFEVDDDVVVPSDVPRLEYVNEEHLTANDFSNLGVPETIFMAQTITSFATEEDAAGQGALYGAQNDDFLANLGNLDNPSSER</sequence>
<feature type="region of interest" description="Disordered" evidence="7">
    <location>
        <begin position="127"/>
        <end position="170"/>
    </location>
</feature>
<reference evidence="9 10" key="1">
    <citation type="journal article" date="2023" name="Plants (Basel)">
        <title>Bridging the Gap: Combining Genomics and Transcriptomics Approaches to Understand Stylosanthes scabra, an Orphan Legume from the Brazilian Caatinga.</title>
        <authorList>
            <person name="Ferreira-Neto J.R.C."/>
            <person name="da Silva M.D."/>
            <person name="Binneck E."/>
            <person name="de Melo N.F."/>
            <person name="da Silva R.H."/>
            <person name="de Melo A.L.T.M."/>
            <person name="Pandolfi V."/>
            <person name="Bustamante F.O."/>
            <person name="Brasileiro-Vidal A.C."/>
            <person name="Benko-Iseppon A.M."/>
        </authorList>
    </citation>
    <scope>NUCLEOTIDE SEQUENCE [LARGE SCALE GENOMIC DNA]</scope>
    <source>
        <tissue evidence="9">Leaves</tissue>
    </source>
</reference>
<evidence type="ECO:0000256" key="4">
    <source>
        <dbReference type="ARBA" id="ARBA00023187"/>
    </source>
</evidence>
<organism evidence="9 10">
    <name type="scientific">Stylosanthes scabra</name>
    <dbReference type="NCBI Taxonomy" id="79078"/>
    <lineage>
        <taxon>Eukaryota</taxon>
        <taxon>Viridiplantae</taxon>
        <taxon>Streptophyta</taxon>
        <taxon>Embryophyta</taxon>
        <taxon>Tracheophyta</taxon>
        <taxon>Spermatophyta</taxon>
        <taxon>Magnoliopsida</taxon>
        <taxon>eudicotyledons</taxon>
        <taxon>Gunneridae</taxon>
        <taxon>Pentapetalae</taxon>
        <taxon>rosids</taxon>
        <taxon>fabids</taxon>
        <taxon>Fabales</taxon>
        <taxon>Fabaceae</taxon>
        <taxon>Papilionoideae</taxon>
        <taxon>50 kb inversion clade</taxon>
        <taxon>dalbergioids sensu lato</taxon>
        <taxon>Dalbergieae</taxon>
        <taxon>Pterocarpus clade</taxon>
        <taxon>Stylosanthes</taxon>
    </lineage>
</organism>
<evidence type="ECO:0000259" key="8">
    <source>
        <dbReference type="PROSITE" id="PS50102"/>
    </source>
</evidence>
<dbReference type="Proteomes" id="UP001341840">
    <property type="component" value="Unassembled WGS sequence"/>
</dbReference>
<keyword evidence="3 6" id="KW-0694">RNA-binding</keyword>
<evidence type="ECO:0000256" key="2">
    <source>
        <dbReference type="ARBA" id="ARBA00022664"/>
    </source>
</evidence>
<proteinExistence type="predicted"/>
<dbReference type="InterPro" id="IPR000504">
    <property type="entry name" value="RRM_dom"/>
</dbReference>
<dbReference type="CDD" id="cd00590">
    <property type="entry name" value="RRM_SF"/>
    <property type="match status" value="1"/>
</dbReference>
<dbReference type="Pfam" id="PF00076">
    <property type="entry name" value="RRM_1"/>
    <property type="match status" value="1"/>
</dbReference>
<evidence type="ECO:0000256" key="7">
    <source>
        <dbReference type="SAM" id="MobiDB-lite"/>
    </source>
</evidence>
<comment type="subcellular location">
    <subcellularLocation>
        <location evidence="1">Nucleus</location>
    </subcellularLocation>
</comment>
<protein>
    <recommendedName>
        <fullName evidence="8">RRM domain-containing protein</fullName>
    </recommendedName>
</protein>
<gene>
    <name evidence="9" type="ORF">PIB30_005311</name>
</gene>
<dbReference type="PANTHER" id="PTHR48028:SF4">
    <property type="entry name" value="SC35-LIKE SPLICING FACTOR"/>
    <property type="match status" value="1"/>
</dbReference>
<dbReference type="EMBL" id="JASCZI010120839">
    <property type="protein sequence ID" value="MED6155459.1"/>
    <property type="molecule type" value="Genomic_DNA"/>
</dbReference>
<name>A0ABU6U3T9_9FABA</name>
<dbReference type="PANTHER" id="PTHR48028">
    <property type="entry name" value="GLYCINE-RICH RNA-BINDING PROTEIN RZ1A"/>
    <property type="match status" value="1"/>
</dbReference>
<comment type="caution">
    <text evidence="9">The sequence shown here is derived from an EMBL/GenBank/DDBJ whole genome shotgun (WGS) entry which is preliminary data.</text>
</comment>
<dbReference type="SUPFAM" id="SSF54928">
    <property type="entry name" value="RNA-binding domain, RBD"/>
    <property type="match status" value="1"/>
</dbReference>
<dbReference type="InterPro" id="IPR012677">
    <property type="entry name" value="Nucleotide-bd_a/b_plait_sf"/>
</dbReference>
<evidence type="ECO:0000256" key="5">
    <source>
        <dbReference type="ARBA" id="ARBA00023242"/>
    </source>
</evidence>
<evidence type="ECO:0000313" key="9">
    <source>
        <dbReference type="EMBL" id="MED6155459.1"/>
    </source>
</evidence>
<evidence type="ECO:0000256" key="1">
    <source>
        <dbReference type="ARBA" id="ARBA00004123"/>
    </source>
</evidence>
<keyword evidence="2" id="KW-0507">mRNA processing</keyword>
<evidence type="ECO:0000256" key="6">
    <source>
        <dbReference type="PROSITE-ProRule" id="PRU00176"/>
    </source>
</evidence>
<keyword evidence="10" id="KW-1185">Reference proteome</keyword>
<feature type="compositionally biased region" description="Basic and acidic residues" evidence="7">
    <location>
        <begin position="149"/>
        <end position="170"/>
    </location>
</feature>
<evidence type="ECO:0000256" key="3">
    <source>
        <dbReference type="ARBA" id="ARBA00022884"/>
    </source>
</evidence>